<name>A0AAW1KJW8_POPJA</name>
<dbReference type="EMBL" id="JASPKY010000226">
    <property type="protein sequence ID" value="KAK9718680.1"/>
    <property type="molecule type" value="Genomic_DNA"/>
</dbReference>
<sequence>MVSTTPVASVISRCMYVSPCRAAIRETRIRDADARHRRPPPTSWAVIGERRWLLRARPTQNTEARRLSIRSKVESFRSEFRRRNEVGSAEYVGCTYVYFVWELRIYV</sequence>
<reference evidence="1 2" key="1">
    <citation type="journal article" date="2024" name="BMC Genomics">
        <title>De novo assembly and annotation of Popillia japonica's genome with initial clues to its potential as an invasive pest.</title>
        <authorList>
            <person name="Cucini C."/>
            <person name="Boschi S."/>
            <person name="Funari R."/>
            <person name="Cardaioli E."/>
            <person name="Iannotti N."/>
            <person name="Marturano G."/>
            <person name="Paoli F."/>
            <person name="Bruttini M."/>
            <person name="Carapelli A."/>
            <person name="Frati F."/>
            <person name="Nardi F."/>
        </authorList>
    </citation>
    <scope>NUCLEOTIDE SEQUENCE [LARGE SCALE GENOMIC DNA]</scope>
    <source>
        <strain evidence="1">DMR45628</strain>
    </source>
</reference>
<protein>
    <submittedName>
        <fullName evidence="1">Uncharacterized protein</fullName>
    </submittedName>
</protein>
<evidence type="ECO:0000313" key="2">
    <source>
        <dbReference type="Proteomes" id="UP001458880"/>
    </source>
</evidence>
<accession>A0AAW1KJW8</accession>
<proteinExistence type="predicted"/>
<dbReference type="AlphaFoldDB" id="A0AAW1KJW8"/>
<organism evidence="1 2">
    <name type="scientific">Popillia japonica</name>
    <name type="common">Japanese beetle</name>
    <dbReference type="NCBI Taxonomy" id="7064"/>
    <lineage>
        <taxon>Eukaryota</taxon>
        <taxon>Metazoa</taxon>
        <taxon>Ecdysozoa</taxon>
        <taxon>Arthropoda</taxon>
        <taxon>Hexapoda</taxon>
        <taxon>Insecta</taxon>
        <taxon>Pterygota</taxon>
        <taxon>Neoptera</taxon>
        <taxon>Endopterygota</taxon>
        <taxon>Coleoptera</taxon>
        <taxon>Polyphaga</taxon>
        <taxon>Scarabaeiformia</taxon>
        <taxon>Scarabaeidae</taxon>
        <taxon>Rutelinae</taxon>
        <taxon>Popillia</taxon>
    </lineage>
</organism>
<evidence type="ECO:0000313" key="1">
    <source>
        <dbReference type="EMBL" id="KAK9718680.1"/>
    </source>
</evidence>
<keyword evidence="2" id="KW-1185">Reference proteome</keyword>
<comment type="caution">
    <text evidence="1">The sequence shown here is derived from an EMBL/GenBank/DDBJ whole genome shotgun (WGS) entry which is preliminary data.</text>
</comment>
<dbReference type="Proteomes" id="UP001458880">
    <property type="component" value="Unassembled WGS sequence"/>
</dbReference>
<gene>
    <name evidence="1" type="ORF">QE152_g23077</name>
</gene>